<dbReference type="PROSITE" id="PS51186">
    <property type="entry name" value="GNAT"/>
    <property type="match status" value="1"/>
</dbReference>
<dbReference type="OrthoDB" id="41532at2759"/>
<reference evidence="2" key="1">
    <citation type="submission" date="2019-04" db="EMBL/GenBank/DDBJ databases">
        <title>Sequencing of skin fungus with MAO and IRED activity.</title>
        <authorList>
            <person name="Marsaioli A.J."/>
            <person name="Bonatto J.M.C."/>
            <person name="Reis Junior O."/>
        </authorList>
    </citation>
    <scope>NUCLEOTIDE SEQUENCE</scope>
    <source>
        <strain evidence="2">28M1</strain>
    </source>
</reference>
<dbReference type="PANTHER" id="PTHR43305">
    <property type="entry name" value="FAMILY N-ACETYLTRANSFERASE, PUTATIVE (AFU_ORTHOLOGUE AFUA_2G01380)-RELATED"/>
    <property type="match status" value="1"/>
</dbReference>
<dbReference type="InterPro" id="IPR016181">
    <property type="entry name" value="Acyl_CoA_acyltransferase"/>
</dbReference>
<dbReference type="Gene3D" id="3.40.630.30">
    <property type="match status" value="1"/>
</dbReference>
<accession>A0A9P4X352</accession>
<organism evidence="2 3">
    <name type="scientific">Didymella heteroderae</name>
    <dbReference type="NCBI Taxonomy" id="1769908"/>
    <lineage>
        <taxon>Eukaryota</taxon>
        <taxon>Fungi</taxon>
        <taxon>Dikarya</taxon>
        <taxon>Ascomycota</taxon>
        <taxon>Pezizomycotina</taxon>
        <taxon>Dothideomycetes</taxon>
        <taxon>Pleosporomycetidae</taxon>
        <taxon>Pleosporales</taxon>
        <taxon>Pleosporineae</taxon>
        <taxon>Didymellaceae</taxon>
        <taxon>Didymella</taxon>
    </lineage>
</organism>
<dbReference type="AlphaFoldDB" id="A0A9P4X352"/>
<dbReference type="InterPro" id="IPR000182">
    <property type="entry name" value="GNAT_dom"/>
</dbReference>
<dbReference type="SUPFAM" id="SSF55729">
    <property type="entry name" value="Acyl-CoA N-acyltransferases (Nat)"/>
    <property type="match status" value="1"/>
</dbReference>
<evidence type="ECO:0000313" key="3">
    <source>
        <dbReference type="Proteomes" id="UP000758155"/>
    </source>
</evidence>
<feature type="domain" description="N-acetyltransferase" evidence="1">
    <location>
        <begin position="9"/>
        <end position="176"/>
    </location>
</feature>
<keyword evidence="3" id="KW-1185">Reference proteome</keyword>
<sequence>MATIPEHSVKVRPAIFPDDKDTIKKLFLAYEQHLLDTASVKLDFQNFEHELASLPGKYDLEKNGALWLACISTPIAENAPAKEALIGCMGLRAFTAHSGELKRLYLTPEARGHGVSKMLMDVAIARARELGYGELLLDTLKSMTEARRLYEKYGFAEVEAYYESHPDAVFYRLDLREVEPKDT</sequence>
<proteinExistence type="predicted"/>
<dbReference type="EMBL" id="SWKV01000001">
    <property type="protein sequence ID" value="KAF3048403.1"/>
    <property type="molecule type" value="Genomic_DNA"/>
</dbReference>
<dbReference type="GO" id="GO:0016747">
    <property type="term" value="F:acyltransferase activity, transferring groups other than amino-acyl groups"/>
    <property type="evidence" value="ECO:0007669"/>
    <property type="project" value="InterPro"/>
</dbReference>
<dbReference type="InterPro" id="IPR052777">
    <property type="entry name" value="Acetyltransferase_Enz"/>
</dbReference>
<dbReference type="CDD" id="cd04301">
    <property type="entry name" value="NAT_SF"/>
    <property type="match status" value="1"/>
</dbReference>
<evidence type="ECO:0000313" key="2">
    <source>
        <dbReference type="EMBL" id="KAF3048403.1"/>
    </source>
</evidence>
<comment type="caution">
    <text evidence="2">The sequence shown here is derived from an EMBL/GenBank/DDBJ whole genome shotgun (WGS) entry which is preliminary data.</text>
</comment>
<protein>
    <recommendedName>
        <fullName evidence="1">N-acetyltransferase domain-containing protein</fullName>
    </recommendedName>
</protein>
<gene>
    <name evidence="2" type="ORF">E8E12_011769</name>
</gene>
<name>A0A9P4X352_9PLEO</name>
<dbReference type="PANTHER" id="PTHR43305:SF1">
    <property type="entry name" value="FAMILY N-ACETYLTRANSFERASE, PUTATIVE (AFU_ORTHOLOGUE AFUA_2G01380)-RELATED"/>
    <property type="match status" value="1"/>
</dbReference>
<evidence type="ECO:0000259" key="1">
    <source>
        <dbReference type="PROSITE" id="PS51186"/>
    </source>
</evidence>
<dbReference type="Proteomes" id="UP000758155">
    <property type="component" value="Unassembled WGS sequence"/>
</dbReference>
<dbReference type="Pfam" id="PF00583">
    <property type="entry name" value="Acetyltransf_1"/>
    <property type="match status" value="1"/>
</dbReference>